<dbReference type="NCBIfam" id="TIGR02886">
    <property type="entry name" value="spore_II_AA"/>
    <property type="match status" value="1"/>
</dbReference>
<evidence type="ECO:0000313" key="8">
    <source>
        <dbReference type="EMBL" id="SKA79654.1"/>
    </source>
</evidence>
<dbReference type="PANTHER" id="PTHR33495">
    <property type="entry name" value="ANTI-SIGMA FACTOR ANTAGONIST TM_1081-RELATED-RELATED"/>
    <property type="match status" value="1"/>
</dbReference>
<name>A0A1T4WQM4_9CLOT</name>
<dbReference type="CDD" id="cd07043">
    <property type="entry name" value="STAS_anti-anti-sigma_factors"/>
    <property type="match status" value="1"/>
</dbReference>
<evidence type="ECO:0000256" key="4">
    <source>
        <dbReference type="ARBA" id="ARBA00022553"/>
    </source>
</evidence>
<dbReference type="Proteomes" id="UP000190105">
    <property type="component" value="Unassembled WGS sequence"/>
</dbReference>
<dbReference type="EMBL" id="FUYH01000003">
    <property type="protein sequence ID" value="SKA79654.1"/>
    <property type="molecule type" value="Genomic_DNA"/>
</dbReference>
<evidence type="ECO:0000256" key="2">
    <source>
        <dbReference type="ARBA" id="ARBA00009013"/>
    </source>
</evidence>
<accession>A0A1T4WQM4</accession>
<dbReference type="InterPro" id="IPR036513">
    <property type="entry name" value="STAS_dom_sf"/>
</dbReference>
<dbReference type="PANTHER" id="PTHR33495:SF2">
    <property type="entry name" value="ANTI-SIGMA FACTOR ANTAGONIST TM_1081-RELATED"/>
    <property type="match status" value="1"/>
</dbReference>
<dbReference type="RefSeq" id="WP_078695566.1">
    <property type="nucleotide sequence ID" value="NZ_FUYH01000003.1"/>
</dbReference>
<dbReference type="PROSITE" id="PS50801">
    <property type="entry name" value="STAS"/>
    <property type="match status" value="1"/>
</dbReference>
<keyword evidence="9" id="KW-1185">Reference proteome</keyword>
<comment type="similarity">
    <text evidence="2 6">Belongs to the anti-sigma-factor antagonist family.</text>
</comment>
<dbReference type="Pfam" id="PF01740">
    <property type="entry name" value="STAS"/>
    <property type="match status" value="1"/>
</dbReference>
<dbReference type="GO" id="GO:0045152">
    <property type="term" value="F:antisigma factor binding"/>
    <property type="evidence" value="ECO:0007669"/>
    <property type="project" value="InterPro"/>
</dbReference>
<evidence type="ECO:0000256" key="6">
    <source>
        <dbReference type="RuleBase" id="RU003749"/>
    </source>
</evidence>
<evidence type="ECO:0000313" key="9">
    <source>
        <dbReference type="Proteomes" id="UP000190105"/>
    </source>
</evidence>
<comment type="function">
    <text evidence="1">In the phosphorylated form it could act as an anti-anti-sigma factor that counteracts SpoIIAB and thus releases sigma f from inhibition.</text>
</comment>
<dbReference type="InterPro" id="IPR003658">
    <property type="entry name" value="Anti-sigma_ant"/>
</dbReference>
<dbReference type="Gene3D" id="3.30.750.24">
    <property type="entry name" value="STAS domain"/>
    <property type="match status" value="1"/>
</dbReference>
<dbReference type="GO" id="GO:0030435">
    <property type="term" value="P:sporulation resulting in formation of a cellular spore"/>
    <property type="evidence" value="ECO:0007669"/>
    <property type="project" value="UniProtKB-KW"/>
</dbReference>
<evidence type="ECO:0000259" key="7">
    <source>
        <dbReference type="PROSITE" id="PS50801"/>
    </source>
</evidence>
<protein>
    <recommendedName>
        <fullName evidence="3 6">Anti-sigma F factor antagonist</fullName>
    </recommendedName>
    <alternativeName>
        <fullName evidence="6">Stage II sporulation protein</fullName>
    </alternativeName>
</protein>
<feature type="domain" description="STAS" evidence="7">
    <location>
        <begin position="1"/>
        <end position="111"/>
    </location>
</feature>
<dbReference type="STRING" id="1147123.SAMN05443428_103106"/>
<dbReference type="NCBIfam" id="TIGR00377">
    <property type="entry name" value="ant_ant_sig"/>
    <property type="match status" value="1"/>
</dbReference>
<keyword evidence="5" id="KW-0749">Sporulation</keyword>
<evidence type="ECO:0000256" key="1">
    <source>
        <dbReference type="ARBA" id="ARBA00001976"/>
    </source>
</evidence>
<dbReference type="InterPro" id="IPR014237">
    <property type="entry name" value="Anti-sigma_F_ant"/>
</dbReference>
<dbReference type="OrthoDB" id="9796601at2"/>
<dbReference type="InterPro" id="IPR002645">
    <property type="entry name" value="STAS_dom"/>
</dbReference>
<dbReference type="SUPFAM" id="SSF52091">
    <property type="entry name" value="SpoIIaa-like"/>
    <property type="match status" value="1"/>
</dbReference>
<reference evidence="9" key="1">
    <citation type="submission" date="2017-02" db="EMBL/GenBank/DDBJ databases">
        <authorList>
            <person name="Varghese N."/>
            <person name="Submissions S."/>
        </authorList>
    </citation>
    <scope>NUCLEOTIDE SEQUENCE [LARGE SCALE GENOMIC DNA]</scope>
    <source>
        <strain evidence="9">USBA 833</strain>
    </source>
</reference>
<proteinExistence type="inferred from homology"/>
<keyword evidence="4" id="KW-0597">Phosphoprotein</keyword>
<organism evidence="8 9">
    <name type="scientific">Caloramator quimbayensis</name>
    <dbReference type="NCBI Taxonomy" id="1147123"/>
    <lineage>
        <taxon>Bacteria</taxon>
        <taxon>Bacillati</taxon>
        <taxon>Bacillota</taxon>
        <taxon>Clostridia</taxon>
        <taxon>Eubacteriales</taxon>
        <taxon>Clostridiaceae</taxon>
        <taxon>Caloramator</taxon>
    </lineage>
</organism>
<dbReference type="GO" id="GO:0043856">
    <property type="term" value="F:anti-sigma factor antagonist activity"/>
    <property type="evidence" value="ECO:0007669"/>
    <property type="project" value="InterPro"/>
</dbReference>
<evidence type="ECO:0000256" key="5">
    <source>
        <dbReference type="ARBA" id="ARBA00022969"/>
    </source>
</evidence>
<gene>
    <name evidence="8" type="ORF">SAMN05443428_103106</name>
</gene>
<dbReference type="AlphaFoldDB" id="A0A1T4WQM4"/>
<sequence length="111" mass="12546">MLLKFSKRGNTLIVSMCGELDHHSAENVRAKIDNKIDEFGIKNLIFDFSDVNFMDSSGIGVVIGRYKKITEYGGRVGIVSLKPNIKRVFELGGLFKIIKEYKNIEEAIESF</sequence>
<evidence type="ECO:0000256" key="3">
    <source>
        <dbReference type="ARBA" id="ARBA00020784"/>
    </source>
</evidence>